<proteinExistence type="predicted"/>
<reference evidence="4" key="1">
    <citation type="submission" date="2012-12" db="EMBL/GenBank/DDBJ databases">
        <authorList>
            <person name="Hellsten U."/>
            <person name="Grimwood J."/>
            <person name="Chapman J.A."/>
            <person name="Shapiro H."/>
            <person name="Aerts A."/>
            <person name="Otillar R.P."/>
            <person name="Terry A.Y."/>
            <person name="Boore J.L."/>
            <person name="Simakov O."/>
            <person name="Marletaz F."/>
            <person name="Cho S.-J."/>
            <person name="Edsinger-Gonzales E."/>
            <person name="Havlak P."/>
            <person name="Kuo D.-H."/>
            <person name="Larsson T."/>
            <person name="Lv J."/>
            <person name="Arendt D."/>
            <person name="Savage R."/>
            <person name="Osoegawa K."/>
            <person name="de Jong P."/>
            <person name="Lindberg D.R."/>
            <person name="Seaver E.C."/>
            <person name="Weisblat D.A."/>
            <person name="Putnam N.H."/>
            <person name="Grigoriev I.V."/>
            <person name="Rokhsar D.S."/>
        </authorList>
    </citation>
    <scope>NUCLEOTIDE SEQUENCE</scope>
    <source>
        <strain evidence="4">I ESC-2004</strain>
    </source>
</reference>
<dbReference type="HOGENOM" id="CLU_1490388_0_0_1"/>
<protein>
    <submittedName>
        <fullName evidence="2 3">Uncharacterized protein</fullName>
    </submittedName>
</protein>
<keyword evidence="4" id="KW-1185">Reference proteome</keyword>
<gene>
    <name evidence="2" type="ORF">CAPTEDRAFT_212729</name>
</gene>
<keyword evidence="1" id="KW-0472">Membrane</keyword>
<dbReference type="EMBL" id="KB300949">
    <property type="protein sequence ID" value="ELU06128.1"/>
    <property type="molecule type" value="Genomic_DNA"/>
</dbReference>
<reference evidence="3" key="3">
    <citation type="submission" date="2015-06" db="UniProtKB">
        <authorList>
            <consortium name="EnsemblMetazoa"/>
        </authorList>
    </citation>
    <scope>IDENTIFICATION</scope>
</reference>
<evidence type="ECO:0000313" key="4">
    <source>
        <dbReference type="Proteomes" id="UP000014760"/>
    </source>
</evidence>
<dbReference type="EnsemblMetazoa" id="CapteT212729">
    <property type="protein sequence ID" value="CapteP212729"/>
    <property type="gene ID" value="CapteG212729"/>
</dbReference>
<evidence type="ECO:0000313" key="3">
    <source>
        <dbReference type="EnsemblMetazoa" id="CapteP212729"/>
    </source>
</evidence>
<organism evidence="2">
    <name type="scientific">Capitella teleta</name>
    <name type="common">Polychaete worm</name>
    <dbReference type="NCBI Taxonomy" id="283909"/>
    <lineage>
        <taxon>Eukaryota</taxon>
        <taxon>Metazoa</taxon>
        <taxon>Spiralia</taxon>
        <taxon>Lophotrochozoa</taxon>
        <taxon>Annelida</taxon>
        <taxon>Polychaeta</taxon>
        <taxon>Sedentaria</taxon>
        <taxon>Scolecida</taxon>
        <taxon>Capitellidae</taxon>
        <taxon>Capitella</taxon>
    </lineage>
</organism>
<dbReference type="AlphaFoldDB" id="R7UJ71"/>
<evidence type="ECO:0000256" key="1">
    <source>
        <dbReference type="SAM" id="Phobius"/>
    </source>
</evidence>
<feature type="transmembrane region" description="Helical" evidence="1">
    <location>
        <begin position="142"/>
        <end position="159"/>
    </location>
</feature>
<evidence type="ECO:0000313" key="2">
    <source>
        <dbReference type="EMBL" id="ELU06128.1"/>
    </source>
</evidence>
<dbReference type="EMBL" id="AMQN01001256">
    <property type="status" value="NOT_ANNOTATED_CDS"/>
    <property type="molecule type" value="Genomic_DNA"/>
</dbReference>
<keyword evidence="1" id="KW-0812">Transmembrane</keyword>
<accession>R7UJ71</accession>
<dbReference type="EMBL" id="AMQN01001255">
    <property type="status" value="NOT_ANNOTATED_CDS"/>
    <property type="molecule type" value="Genomic_DNA"/>
</dbReference>
<keyword evidence="1" id="KW-1133">Transmembrane helix</keyword>
<dbReference type="Proteomes" id="UP000014760">
    <property type="component" value="Unassembled WGS sequence"/>
</dbReference>
<sequence>MTWQIGVRSSDMVTEPSRSTRARVNGLIRLVDSLQTIVYFDGDGCRSCACQGEAEGSWRTRLTSANVQVMSVTRSRWSYKSLITARPLRSANDPWTLSVGTCSRYEGSAVVHGAQQWNALPLNIRSVRNPATFKKRFCGTRYFFVDLISILSLFIFTYLHDLGDDNTIFVQRGIVNSVRLD</sequence>
<name>R7UJ71_CAPTE</name>
<reference evidence="2 4" key="2">
    <citation type="journal article" date="2013" name="Nature">
        <title>Insights into bilaterian evolution from three spiralian genomes.</title>
        <authorList>
            <person name="Simakov O."/>
            <person name="Marletaz F."/>
            <person name="Cho S.J."/>
            <person name="Edsinger-Gonzales E."/>
            <person name="Havlak P."/>
            <person name="Hellsten U."/>
            <person name="Kuo D.H."/>
            <person name="Larsson T."/>
            <person name="Lv J."/>
            <person name="Arendt D."/>
            <person name="Savage R."/>
            <person name="Osoegawa K."/>
            <person name="de Jong P."/>
            <person name="Grimwood J."/>
            <person name="Chapman J.A."/>
            <person name="Shapiro H."/>
            <person name="Aerts A."/>
            <person name="Otillar R.P."/>
            <person name="Terry A.Y."/>
            <person name="Boore J.L."/>
            <person name="Grigoriev I.V."/>
            <person name="Lindberg D.R."/>
            <person name="Seaver E.C."/>
            <person name="Weisblat D.A."/>
            <person name="Putnam N.H."/>
            <person name="Rokhsar D.S."/>
        </authorList>
    </citation>
    <scope>NUCLEOTIDE SEQUENCE</scope>
    <source>
        <strain evidence="2 4">I ESC-2004</strain>
    </source>
</reference>